<protein>
    <submittedName>
        <fullName evidence="1">Uncharacterized protein</fullName>
    </submittedName>
</protein>
<evidence type="ECO:0000313" key="2">
    <source>
        <dbReference type="Proteomes" id="UP000015524"/>
    </source>
</evidence>
<reference evidence="1 2" key="1">
    <citation type="journal article" date="2013" name="Genome Announc.">
        <title>Draft Genome Sequence of a Hexachlorocyclohexane-Degrading Bacterium, Sphingobium baderi Strain LL03T.</title>
        <authorList>
            <person name="Kaur J."/>
            <person name="Verma H."/>
            <person name="Tripathi C."/>
            <person name="Khurana J.P."/>
            <person name="Lal R."/>
        </authorList>
    </citation>
    <scope>NUCLEOTIDE SEQUENCE [LARGE SCALE GENOMIC DNA]</scope>
    <source>
        <strain evidence="1 2">LL03</strain>
    </source>
</reference>
<name>T0FZR9_9SPHN</name>
<organism evidence="1 2">
    <name type="scientific">Sphingobium baderi LL03</name>
    <dbReference type="NCBI Taxonomy" id="1114964"/>
    <lineage>
        <taxon>Bacteria</taxon>
        <taxon>Pseudomonadati</taxon>
        <taxon>Pseudomonadota</taxon>
        <taxon>Alphaproteobacteria</taxon>
        <taxon>Sphingomonadales</taxon>
        <taxon>Sphingomonadaceae</taxon>
        <taxon>Sphingobium</taxon>
    </lineage>
</organism>
<dbReference type="EMBL" id="ATIB01000088">
    <property type="protein sequence ID" value="EQA96865.1"/>
    <property type="molecule type" value="Genomic_DNA"/>
</dbReference>
<evidence type="ECO:0000313" key="1">
    <source>
        <dbReference type="EMBL" id="EQA96865.1"/>
    </source>
</evidence>
<proteinExistence type="predicted"/>
<sequence>MTEPTIAQLDAQIADLQRQRDLASLNGSKAVKAALVAGKVATLAEDLEALLPDLSNESVAAQQARNVISVIRNVRGLVDGEISRIEAMVEPEPEEPAA</sequence>
<dbReference type="AlphaFoldDB" id="T0FZR9"/>
<gene>
    <name evidence="1" type="ORF">L485_22555</name>
</gene>
<dbReference type="RefSeq" id="WP_021247034.1">
    <property type="nucleotide sequence ID" value="NZ_ATIB01000088.1"/>
</dbReference>
<comment type="caution">
    <text evidence="1">The sequence shown here is derived from an EMBL/GenBank/DDBJ whole genome shotgun (WGS) entry which is preliminary data.</text>
</comment>
<dbReference type="PATRIC" id="fig|1114964.3.peg.4425"/>
<dbReference type="Proteomes" id="UP000015524">
    <property type="component" value="Unassembled WGS sequence"/>
</dbReference>
<accession>T0FZR9</accession>
<keyword evidence="2" id="KW-1185">Reference proteome</keyword>